<evidence type="ECO:0000313" key="2">
    <source>
        <dbReference type="EMBL" id="GAA4731581.1"/>
    </source>
</evidence>
<gene>
    <name evidence="2" type="ORF">GCM10025782_33430</name>
</gene>
<feature type="chain" id="PRO_5045867181" evidence="1">
    <location>
        <begin position="20"/>
        <end position="129"/>
    </location>
</feature>
<accession>A0ABP8YL65</accession>
<feature type="signal peptide" evidence="1">
    <location>
        <begin position="1"/>
        <end position="19"/>
    </location>
</feature>
<evidence type="ECO:0000256" key="1">
    <source>
        <dbReference type="SAM" id="SignalP"/>
    </source>
</evidence>
<dbReference type="Proteomes" id="UP001500556">
    <property type="component" value="Unassembled WGS sequence"/>
</dbReference>
<dbReference type="EMBL" id="BAABLO010000012">
    <property type="protein sequence ID" value="GAA4731581.1"/>
    <property type="molecule type" value="Genomic_DNA"/>
</dbReference>
<proteinExistence type="predicted"/>
<name>A0ABP8YL65_9MICO</name>
<organism evidence="2 3">
    <name type="scientific">Pedococcus ginsenosidimutans</name>
    <dbReference type="NCBI Taxonomy" id="490570"/>
    <lineage>
        <taxon>Bacteria</taxon>
        <taxon>Bacillati</taxon>
        <taxon>Actinomycetota</taxon>
        <taxon>Actinomycetes</taxon>
        <taxon>Micrococcales</taxon>
        <taxon>Intrasporangiaceae</taxon>
        <taxon>Pedococcus</taxon>
    </lineage>
</organism>
<keyword evidence="1" id="KW-0732">Signal</keyword>
<reference evidence="3" key="1">
    <citation type="journal article" date="2019" name="Int. J. Syst. Evol. Microbiol.">
        <title>The Global Catalogue of Microorganisms (GCM) 10K type strain sequencing project: providing services to taxonomists for standard genome sequencing and annotation.</title>
        <authorList>
            <consortium name="The Broad Institute Genomics Platform"/>
            <consortium name="The Broad Institute Genome Sequencing Center for Infectious Disease"/>
            <person name="Wu L."/>
            <person name="Ma J."/>
        </authorList>
    </citation>
    <scope>NUCLEOTIDE SEQUENCE [LARGE SCALE GENOMIC DNA]</scope>
    <source>
        <strain evidence="3">JCM 18961</strain>
    </source>
</reference>
<protein>
    <submittedName>
        <fullName evidence="2">Uncharacterized protein</fullName>
    </submittedName>
</protein>
<keyword evidence="3" id="KW-1185">Reference proteome</keyword>
<evidence type="ECO:0000313" key="3">
    <source>
        <dbReference type="Proteomes" id="UP001500556"/>
    </source>
</evidence>
<dbReference type="RefSeq" id="WP_345504989.1">
    <property type="nucleotide sequence ID" value="NZ_BAABLO010000012.1"/>
</dbReference>
<comment type="caution">
    <text evidence="2">The sequence shown here is derived from an EMBL/GenBank/DDBJ whole genome shotgun (WGS) entry which is preliminary data.</text>
</comment>
<sequence length="129" mass="13831">MAMSAAGVMLATLMAAAPASDDVTLDIGDTATMVARGVALNVPVTYRCTVPYPDLYVHVIMLHDKRAVWFEGGATPVCDGTSRSVLVRVRVLSGDERFRPGAGLVQADLYWWPGGRLTASQEVRIVRGP</sequence>